<organism evidence="7 8">
    <name type="scientific">Metabacillus bambusae</name>
    <dbReference type="NCBI Taxonomy" id="2795218"/>
    <lineage>
        <taxon>Bacteria</taxon>
        <taxon>Bacillati</taxon>
        <taxon>Bacillota</taxon>
        <taxon>Bacilli</taxon>
        <taxon>Bacillales</taxon>
        <taxon>Bacillaceae</taxon>
        <taxon>Metabacillus</taxon>
    </lineage>
</organism>
<dbReference type="PROSITE" id="PS50110">
    <property type="entry name" value="RESPONSE_REGULATORY"/>
    <property type="match status" value="1"/>
</dbReference>
<dbReference type="InterPro" id="IPR001789">
    <property type="entry name" value="Sig_transdc_resp-reg_receiver"/>
</dbReference>
<dbReference type="Gene3D" id="3.40.50.2300">
    <property type="match status" value="1"/>
</dbReference>
<keyword evidence="1" id="KW-0805">Transcription regulation</keyword>
<proteinExistence type="predicted"/>
<accession>A0ABS3N597</accession>
<dbReference type="InterPro" id="IPR020449">
    <property type="entry name" value="Tscrpt_reg_AraC-type_HTH"/>
</dbReference>
<evidence type="ECO:0000256" key="4">
    <source>
        <dbReference type="PROSITE-ProRule" id="PRU00169"/>
    </source>
</evidence>
<keyword evidence="4" id="KW-0597">Phosphoprotein</keyword>
<dbReference type="SUPFAM" id="SSF52172">
    <property type="entry name" value="CheY-like"/>
    <property type="match status" value="1"/>
</dbReference>
<dbReference type="InterPro" id="IPR011006">
    <property type="entry name" value="CheY-like_superfamily"/>
</dbReference>
<dbReference type="PROSITE" id="PS00041">
    <property type="entry name" value="HTH_ARAC_FAMILY_1"/>
    <property type="match status" value="1"/>
</dbReference>
<name>A0ABS3N597_9BACI</name>
<keyword evidence="8" id="KW-1185">Reference proteome</keyword>
<feature type="domain" description="Response regulatory" evidence="6">
    <location>
        <begin position="3"/>
        <end position="120"/>
    </location>
</feature>
<feature type="domain" description="HTH araC/xylS-type" evidence="5">
    <location>
        <begin position="146"/>
        <end position="244"/>
    </location>
</feature>
<dbReference type="PRINTS" id="PR00032">
    <property type="entry name" value="HTHARAC"/>
</dbReference>
<dbReference type="PANTHER" id="PTHR43280">
    <property type="entry name" value="ARAC-FAMILY TRANSCRIPTIONAL REGULATOR"/>
    <property type="match status" value="1"/>
</dbReference>
<dbReference type="SMART" id="SM00342">
    <property type="entry name" value="HTH_ARAC"/>
    <property type="match status" value="1"/>
</dbReference>
<evidence type="ECO:0000256" key="1">
    <source>
        <dbReference type="ARBA" id="ARBA00023015"/>
    </source>
</evidence>
<dbReference type="InterPro" id="IPR009057">
    <property type="entry name" value="Homeodomain-like_sf"/>
</dbReference>
<dbReference type="Pfam" id="PF00072">
    <property type="entry name" value="Response_reg"/>
    <property type="match status" value="1"/>
</dbReference>
<dbReference type="PANTHER" id="PTHR43280:SF28">
    <property type="entry name" value="HTH-TYPE TRANSCRIPTIONAL ACTIVATOR RHAS"/>
    <property type="match status" value="1"/>
</dbReference>
<dbReference type="SUPFAM" id="SSF46689">
    <property type="entry name" value="Homeodomain-like"/>
    <property type="match status" value="2"/>
</dbReference>
<dbReference type="RefSeq" id="WP_207980415.1">
    <property type="nucleotide sequence ID" value="NZ_JAGDEL010000014.1"/>
</dbReference>
<gene>
    <name evidence="7" type="ORF">I7822_17590</name>
</gene>
<keyword evidence="2" id="KW-0238">DNA-binding</keyword>
<comment type="caution">
    <text evidence="7">The sequence shown here is derived from an EMBL/GenBank/DDBJ whole genome shotgun (WGS) entry which is preliminary data.</text>
</comment>
<dbReference type="CDD" id="cd17536">
    <property type="entry name" value="REC_YesN-like"/>
    <property type="match status" value="1"/>
</dbReference>
<dbReference type="InterPro" id="IPR018060">
    <property type="entry name" value="HTH_AraC"/>
</dbReference>
<protein>
    <submittedName>
        <fullName evidence="7">Response regulator</fullName>
    </submittedName>
</protein>
<dbReference type="SMART" id="SM00448">
    <property type="entry name" value="REC"/>
    <property type="match status" value="1"/>
</dbReference>
<evidence type="ECO:0000259" key="5">
    <source>
        <dbReference type="PROSITE" id="PS01124"/>
    </source>
</evidence>
<dbReference type="PROSITE" id="PS01124">
    <property type="entry name" value="HTH_ARAC_FAMILY_2"/>
    <property type="match status" value="1"/>
</dbReference>
<dbReference type="Proteomes" id="UP000663981">
    <property type="component" value="Unassembled WGS sequence"/>
</dbReference>
<evidence type="ECO:0000313" key="8">
    <source>
        <dbReference type="Proteomes" id="UP000663981"/>
    </source>
</evidence>
<evidence type="ECO:0000256" key="3">
    <source>
        <dbReference type="ARBA" id="ARBA00023163"/>
    </source>
</evidence>
<evidence type="ECO:0000313" key="7">
    <source>
        <dbReference type="EMBL" id="MBO1513467.1"/>
    </source>
</evidence>
<evidence type="ECO:0000259" key="6">
    <source>
        <dbReference type="PROSITE" id="PS50110"/>
    </source>
</evidence>
<evidence type="ECO:0000256" key="2">
    <source>
        <dbReference type="ARBA" id="ARBA00023125"/>
    </source>
</evidence>
<feature type="modified residue" description="4-aspartylphosphate" evidence="4">
    <location>
        <position position="55"/>
    </location>
</feature>
<dbReference type="Pfam" id="PF12833">
    <property type="entry name" value="HTH_18"/>
    <property type="match status" value="1"/>
</dbReference>
<reference evidence="7 8" key="1">
    <citation type="submission" date="2021-03" db="EMBL/GenBank/DDBJ databases">
        <title>Whole genome sequence of Metabacillus bambusae BG109.</title>
        <authorList>
            <person name="Jeong J.W."/>
        </authorList>
    </citation>
    <scope>NUCLEOTIDE SEQUENCE [LARGE SCALE GENOMIC DNA]</scope>
    <source>
        <strain evidence="7 8">BG109</strain>
    </source>
</reference>
<dbReference type="InterPro" id="IPR018062">
    <property type="entry name" value="HTH_AraC-typ_CS"/>
</dbReference>
<dbReference type="EMBL" id="JAGDEL010000014">
    <property type="protein sequence ID" value="MBO1513467.1"/>
    <property type="molecule type" value="Genomic_DNA"/>
</dbReference>
<sequence>MFSILLVDDEKWVRTTLKWSIKQLNLPFQISHECANGLEALDWIKQNEIDLIFTDISMPIMDGLAFVKELRQYNGDQDVIVISVHDEFQFVQKAIRNGVTDYLLKPIEENDLKFCLEKWINKRKGEEEKKNDAFDVNEELPSSTIEKVLQYIEKTPLAQINLKEAAEKVHMNPSYLSQLFKQQLNKKFVDYITEIRMKEAKRLLLYTSLRISEIAERVGYSDLAYFSNNFKKITGSSPSVFRKSAD</sequence>
<dbReference type="Gene3D" id="1.10.10.60">
    <property type="entry name" value="Homeodomain-like"/>
    <property type="match status" value="2"/>
</dbReference>
<keyword evidence="3" id="KW-0804">Transcription</keyword>